<keyword evidence="6" id="KW-0503">Monooxygenase</keyword>
<evidence type="ECO:0000256" key="1">
    <source>
        <dbReference type="ARBA" id="ARBA00001971"/>
    </source>
</evidence>
<evidence type="ECO:0000256" key="2">
    <source>
        <dbReference type="ARBA" id="ARBA00010617"/>
    </source>
</evidence>
<evidence type="ECO:0000256" key="5">
    <source>
        <dbReference type="PIRSR" id="PIRSR602403-1"/>
    </source>
</evidence>
<dbReference type="CDD" id="cd11040">
    <property type="entry name" value="CYP7_CYP8-like"/>
    <property type="match status" value="1"/>
</dbReference>
<dbReference type="PRINTS" id="PR00465">
    <property type="entry name" value="EP450IV"/>
</dbReference>
<dbReference type="SUPFAM" id="SSF48264">
    <property type="entry name" value="Cytochrome P450"/>
    <property type="match status" value="1"/>
</dbReference>
<dbReference type="Proteomes" id="UP000613580">
    <property type="component" value="Unassembled WGS sequence"/>
</dbReference>
<keyword evidence="6" id="KW-0560">Oxidoreductase</keyword>
<feature type="binding site" description="axial binding residue" evidence="5">
    <location>
        <position position="450"/>
    </location>
    <ligand>
        <name>heme</name>
        <dbReference type="ChEBI" id="CHEBI:30413"/>
    </ligand>
    <ligandPart>
        <name>Fe</name>
        <dbReference type="ChEBI" id="CHEBI:18248"/>
    </ligandPart>
</feature>
<keyword evidence="5 6" id="KW-0349">Heme</keyword>
<evidence type="ECO:0000256" key="3">
    <source>
        <dbReference type="ARBA" id="ARBA00022723"/>
    </source>
</evidence>
<dbReference type="GO" id="GO:0004497">
    <property type="term" value="F:monooxygenase activity"/>
    <property type="evidence" value="ECO:0007669"/>
    <property type="project" value="UniProtKB-KW"/>
</dbReference>
<dbReference type="PANTHER" id="PTHR47582">
    <property type="entry name" value="P450, PUTATIVE (EUROFUNG)-RELATED"/>
    <property type="match status" value="1"/>
</dbReference>
<evidence type="ECO:0000256" key="6">
    <source>
        <dbReference type="RuleBase" id="RU000461"/>
    </source>
</evidence>
<dbReference type="InterPro" id="IPR017972">
    <property type="entry name" value="Cyt_P450_CS"/>
</dbReference>
<keyword evidence="9" id="KW-1185">Reference proteome</keyword>
<protein>
    <submittedName>
        <fullName evidence="8">Cytochrome P450</fullName>
    </submittedName>
</protein>
<comment type="cofactor">
    <cofactor evidence="1 5">
        <name>heme</name>
        <dbReference type="ChEBI" id="CHEBI:30413"/>
    </cofactor>
</comment>
<keyword evidence="7" id="KW-0812">Transmembrane</keyword>
<dbReference type="AlphaFoldDB" id="A0A8H6SIZ7"/>
<evidence type="ECO:0000256" key="4">
    <source>
        <dbReference type="ARBA" id="ARBA00023004"/>
    </source>
</evidence>
<dbReference type="InterPro" id="IPR002403">
    <property type="entry name" value="Cyt_P450_E_grp-IV"/>
</dbReference>
<feature type="transmembrane region" description="Helical" evidence="7">
    <location>
        <begin position="7"/>
        <end position="24"/>
    </location>
</feature>
<sequence>MLDSANLTAFAVVLTTLYLVLYRLQTTKAHADEPPIIAPAIPFIGHLLGMLVYGGRYIKGIGLRNLDKGIFTLPVPFSRIYIVSDPSLAAAVQRASKAMSFTDLVPDITKRILGLDAETVAIVRQNLDPEPGDPRGFLADTHDMVYTYLGPGNDLNEMSLGAAQELCKQVNAFAQQLGQGTEEVDLLVWVRHFVAIATAQFLYGSQNPLALRSELEDAFWDFDHGLGQLLMGIMPSITARKPYLGREALVRAFIDYIDAGNHEKDAARIIANRVAITKQYGWSTDAAARSEVSFLFAGIVNTATTTFWSVLQLFSRPDLLASVREELITSGAVVEDESVRRLNMDIIKNNCPIMLSVFRECLRVGSDNYSVRLVKQDTTLANKYFLRAGSVVQIAGGVMHADTSIWGPDADAFDHRRFLKGAAAGASTTSTSTNVHPAAFRGFGGGKTLCPGRHFATNEILAFVAMIVSTFDLGPVSGKSAIEVPEKDDGVLPVHILEPKRPVRVSVRVRDKKSVEIV</sequence>
<keyword evidence="4 5" id="KW-0408">Iron</keyword>
<evidence type="ECO:0000313" key="9">
    <source>
        <dbReference type="Proteomes" id="UP000613580"/>
    </source>
</evidence>
<dbReference type="InterPro" id="IPR001128">
    <property type="entry name" value="Cyt_P450"/>
</dbReference>
<dbReference type="GO" id="GO:0020037">
    <property type="term" value="F:heme binding"/>
    <property type="evidence" value="ECO:0007669"/>
    <property type="project" value="InterPro"/>
</dbReference>
<evidence type="ECO:0000256" key="7">
    <source>
        <dbReference type="SAM" id="Phobius"/>
    </source>
</evidence>
<accession>A0A8H6SIZ7</accession>
<dbReference type="PROSITE" id="PS00086">
    <property type="entry name" value="CYTOCHROME_P450"/>
    <property type="match status" value="1"/>
</dbReference>
<comment type="caution">
    <text evidence="8">The sequence shown here is derived from an EMBL/GenBank/DDBJ whole genome shotgun (WGS) entry which is preliminary data.</text>
</comment>
<dbReference type="EMBL" id="JACAZE010000014">
    <property type="protein sequence ID" value="KAF7299655.1"/>
    <property type="molecule type" value="Genomic_DNA"/>
</dbReference>
<keyword evidence="3 5" id="KW-0479">Metal-binding</keyword>
<name>A0A8H6SIZ7_MYCCL</name>
<proteinExistence type="inferred from homology"/>
<feature type="transmembrane region" description="Helical" evidence="7">
    <location>
        <begin position="36"/>
        <end position="54"/>
    </location>
</feature>
<dbReference type="OrthoDB" id="3366823at2759"/>
<keyword evidence="7" id="KW-1133">Transmembrane helix</keyword>
<organism evidence="8 9">
    <name type="scientific">Mycena chlorophos</name>
    <name type="common">Agaric fungus</name>
    <name type="synonym">Agaricus chlorophos</name>
    <dbReference type="NCBI Taxonomy" id="658473"/>
    <lineage>
        <taxon>Eukaryota</taxon>
        <taxon>Fungi</taxon>
        <taxon>Dikarya</taxon>
        <taxon>Basidiomycota</taxon>
        <taxon>Agaricomycotina</taxon>
        <taxon>Agaricomycetes</taxon>
        <taxon>Agaricomycetidae</taxon>
        <taxon>Agaricales</taxon>
        <taxon>Marasmiineae</taxon>
        <taxon>Mycenaceae</taxon>
        <taxon>Mycena</taxon>
    </lineage>
</organism>
<dbReference type="PANTHER" id="PTHR47582:SF1">
    <property type="entry name" value="P450, PUTATIVE (EUROFUNG)-RELATED"/>
    <property type="match status" value="1"/>
</dbReference>
<dbReference type="GO" id="GO:0005506">
    <property type="term" value="F:iron ion binding"/>
    <property type="evidence" value="ECO:0007669"/>
    <property type="project" value="InterPro"/>
</dbReference>
<dbReference type="InterPro" id="IPR053007">
    <property type="entry name" value="CYP450_monoxygenase_sec-met"/>
</dbReference>
<reference evidence="8" key="1">
    <citation type="submission" date="2020-05" db="EMBL/GenBank/DDBJ databases">
        <title>Mycena genomes resolve the evolution of fungal bioluminescence.</title>
        <authorList>
            <person name="Tsai I.J."/>
        </authorList>
    </citation>
    <scope>NUCLEOTIDE SEQUENCE</scope>
    <source>
        <strain evidence="8">110903Hualien_Pintung</strain>
    </source>
</reference>
<dbReference type="GO" id="GO:0016705">
    <property type="term" value="F:oxidoreductase activity, acting on paired donors, with incorporation or reduction of molecular oxygen"/>
    <property type="evidence" value="ECO:0007669"/>
    <property type="project" value="InterPro"/>
</dbReference>
<dbReference type="InterPro" id="IPR036396">
    <property type="entry name" value="Cyt_P450_sf"/>
</dbReference>
<dbReference type="Pfam" id="PF00067">
    <property type="entry name" value="p450"/>
    <property type="match status" value="1"/>
</dbReference>
<keyword evidence="7" id="KW-0472">Membrane</keyword>
<evidence type="ECO:0000313" key="8">
    <source>
        <dbReference type="EMBL" id="KAF7299655.1"/>
    </source>
</evidence>
<gene>
    <name evidence="8" type="ORF">HMN09_00970900</name>
</gene>
<comment type="similarity">
    <text evidence="2 6">Belongs to the cytochrome P450 family.</text>
</comment>
<dbReference type="Gene3D" id="1.10.630.10">
    <property type="entry name" value="Cytochrome P450"/>
    <property type="match status" value="1"/>
</dbReference>